<dbReference type="PANTHER" id="PTHR10890">
    <property type="entry name" value="CYSTEINYL-TRNA SYNTHETASE"/>
    <property type="match status" value="1"/>
</dbReference>
<name>A0A1J5TUC8_9ARCH</name>
<keyword evidence="9 12" id="KW-0648">Protein biosynthesis</keyword>
<dbReference type="GO" id="GO:0005524">
    <property type="term" value="F:ATP binding"/>
    <property type="evidence" value="ECO:0007669"/>
    <property type="project" value="UniProtKB-UniRule"/>
</dbReference>
<feature type="binding site" evidence="12">
    <location>
        <position position="241"/>
    </location>
    <ligand>
        <name>Zn(2+)</name>
        <dbReference type="ChEBI" id="CHEBI:29105"/>
    </ligand>
</feature>
<evidence type="ECO:0000256" key="11">
    <source>
        <dbReference type="ARBA" id="ARBA00047398"/>
    </source>
</evidence>
<dbReference type="GO" id="GO:0004817">
    <property type="term" value="F:cysteine-tRNA ligase activity"/>
    <property type="evidence" value="ECO:0007669"/>
    <property type="project" value="UniProtKB-UniRule"/>
</dbReference>
<evidence type="ECO:0000256" key="12">
    <source>
        <dbReference type="HAMAP-Rule" id="MF_00041"/>
    </source>
</evidence>
<feature type="binding site" evidence="12">
    <location>
        <position position="216"/>
    </location>
    <ligand>
        <name>Zn(2+)</name>
        <dbReference type="ChEBI" id="CHEBI:29105"/>
    </ligand>
</feature>
<dbReference type="Pfam" id="PF23493">
    <property type="entry name" value="CysS_C"/>
    <property type="match status" value="1"/>
</dbReference>
<dbReference type="GO" id="GO:0006423">
    <property type="term" value="P:cysteinyl-tRNA aminoacylation"/>
    <property type="evidence" value="ECO:0007669"/>
    <property type="project" value="UniProtKB-UniRule"/>
</dbReference>
<organism evidence="14 15">
    <name type="scientific">Marine Group III euryarchaeote CG-Bathy1</name>
    <dbReference type="NCBI Taxonomy" id="1889001"/>
    <lineage>
        <taxon>Archaea</taxon>
        <taxon>Methanobacteriati</taxon>
        <taxon>Thermoplasmatota</taxon>
        <taxon>Thermoplasmata</taxon>
        <taxon>Candidatus Thermoprofundales</taxon>
    </lineage>
</organism>
<evidence type="ECO:0000256" key="10">
    <source>
        <dbReference type="ARBA" id="ARBA00023146"/>
    </source>
</evidence>
<dbReference type="InterPro" id="IPR014729">
    <property type="entry name" value="Rossmann-like_a/b/a_fold"/>
</dbReference>
<dbReference type="GO" id="GO:0005829">
    <property type="term" value="C:cytosol"/>
    <property type="evidence" value="ECO:0007669"/>
    <property type="project" value="TreeGrafter"/>
</dbReference>
<evidence type="ECO:0000256" key="3">
    <source>
        <dbReference type="ARBA" id="ARBA00022490"/>
    </source>
</evidence>
<gene>
    <name evidence="12" type="primary">cysS</name>
    <name evidence="14" type="ORF">BEU04_02000</name>
</gene>
<dbReference type="Gene3D" id="1.20.120.1910">
    <property type="entry name" value="Cysteine-tRNA ligase, C-terminal anti-codon recognition domain"/>
    <property type="match status" value="1"/>
</dbReference>
<reference evidence="14 15" key="1">
    <citation type="submission" date="2016-08" db="EMBL/GenBank/DDBJ databases">
        <title>New Insights into Marine Group III Euryarchaeota, from dark to light.</title>
        <authorList>
            <person name="Haro-Moreno J.M."/>
            <person name="Rodriguez-Valera F."/>
            <person name="Lopez-Garcia P."/>
            <person name="Moreira D."/>
            <person name="Martin-Cuadrado A.B."/>
        </authorList>
    </citation>
    <scope>NUCLEOTIDE SEQUENCE [LARGE SCALE GENOMIC DNA]</scope>
    <source>
        <strain evidence="14">CG-Bathy1</strain>
    </source>
</reference>
<accession>A0A1J5TUC8</accession>
<evidence type="ECO:0000256" key="6">
    <source>
        <dbReference type="ARBA" id="ARBA00022741"/>
    </source>
</evidence>
<evidence type="ECO:0000256" key="9">
    <source>
        <dbReference type="ARBA" id="ARBA00022917"/>
    </source>
</evidence>
<dbReference type="EMBL" id="MIYU01000016">
    <property type="protein sequence ID" value="OIR15694.1"/>
    <property type="molecule type" value="Genomic_DNA"/>
</dbReference>
<dbReference type="InterPro" id="IPR056411">
    <property type="entry name" value="CysS_C"/>
</dbReference>
<comment type="similarity">
    <text evidence="2 12">Belongs to the class-I aminoacyl-tRNA synthetase family.</text>
</comment>
<evidence type="ECO:0000256" key="4">
    <source>
        <dbReference type="ARBA" id="ARBA00022598"/>
    </source>
</evidence>
<comment type="caution">
    <text evidence="14">The sequence shown here is derived from an EMBL/GenBank/DDBJ whole genome shotgun (WGS) entry which is preliminary data.</text>
</comment>
<feature type="short sequence motif" description="'KMSKS' region" evidence="12">
    <location>
        <begin position="274"/>
        <end position="278"/>
    </location>
</feature>
<dbReference type="SMART" id="SM00840">
    <property type="entry name" value="DALR_2"/>
    <property type="match status" value="1"/>
</dbReference>
<dbReference type="CDD" id="cd00672">
    <property type="entry name" value="CysRS_core"/>
    <property type="match status" value="1"/>
</dbReference>
<dbReference type="HAMAP" id="MF_00041">
    <property type="entry name" value="Cys_tRNA_synth"/>
    <property type="match status" value="1"/>
</dbReference>
<evidence type="ECO:0000256" key="8">
    <source>
        <dbReference type="ARBA" id="ARBA00022840"/>
    </source>
</evidence>
<keyword evidence="7 12" id="KW-0862">Zinc</keyword>
<evidence type="ECO:0000256" key="7">
    <source>
        <dbReference type="ARBA" id="ARBA00022833"/>
    </source>
</evidence>
<dbReference type="FunFam" id="3.40.50.620:FF:000009">
    <property type="entry name" value="Cysteine--tRNA ligase"/>
    <property type="match status" value="1"/>
</dbReference>
<evidence type="ECO:0000259" key="13">
    <source>
        <dbReference type="SMART" id="SM00840"/>
    </source>
</evidence>
<keyword evidence="10 12" id="KW-0030">Aminoacyl-tRNA synthetase</keyword>
<dbReference type="NCBIfam" id="TIGR00435">
    <property type="entry name" value="cysS"/>
    <property type="match status" value="1"/>
</dbReference>
<dbReference type="InterPro" id="IPR024909">
    <property type="entry name" value="Cys-tRNA/MSH_ligase"/>
</dbReference>
<feature type="binding site" evidence="12">
    <location>
        <position position="277"/>
    </location>
    <ligand>
        <name>ATP</name>
        <dbReference type="ChEBI" id="CHEBI:30616"/>
    </ligand>
</feature>
<dbReference type="InterPro" id="IPR015273">
    <property type="entry name" value="Cys-tRNA-synt_Ia_DALR"/>
</dbReference>
<dbReference type="InterPro" id="IPR009080">
    <property type="entry name" value="tRNAsynth_Ia_anticodon-bd"/>
</dbReference>
<dbReference type="PRINTS" id="PR00983">
    <property type="entry name" value="TRNASYNTHCYS"/>
</dbReference>
<dbReference type="Pfam" id="PF09190">
    <property type="entry name" value="DALR_2"/>
    <property type="match status" value="1"/>
</dbReference>
<feature type="domain" description="Cysteinyl-tRNA synthetase class Ia DALR" evidence="13">
    <location>
        <begin position="358"/>
        <end position="421"/>
    </location>
</feature>
<evidence type="ECO:0000256" key="5">
    <source>
        <dbReference type="ARBA" id="ARBA00022723"/>
    </source>
</evidence>
<dbReference type="SUPFAM" id="SSF47323">
    <property type="entry name" value="Anticodon-binding domain of a subclass of class I aminoacyl-tRNA synthetases"/>
    <property type="match status" value="1"/>
</dbReference>
<protein>
    <recommendedName>
        <fullName evidence="12">Cysteine--tRNA ligase</fullName>
        <ecNumber evidence="12">6.1.1.16</ecNumber>
    </recommendedName>
    <alternativeName>
        <fullName evidence="12">Cysteinyl-tRNA synthetase</fullName>
        <shortName evidence="12">CysRS</shortName>
    </alternativeName>
</protein>
<comment type="catalytic activity">
    <reaction evidence="11 12">
        <text>tRNA(Cys) + L-cysteine + ATP = L-cysteinyl-tRNA(Cys) + AMP + diphosphate</text>
        <dbReference type="Rhea" id="RHEA:17773"/>
        <dbReference type="Rhea" id="RHEA-COMP:9661"/>
        <dbReference type="Rhea" id="RHEA-COMP:9679"/>
        <dbReference type="ChEBI" id="CHEBI:30616"/>
        <dbReference type="ChEBI" id="CHEBI:33019"/>
        <dbReference type="ChEBI" id="CHEBI:35235"/>
        <dbReference type="ChEBI" id="CHEBI:78442"/>
        <dbReference type="ChEBI" id="CHEBI:78517"/>
        <dbReference type="ChEBI" id="CHEBI:456215"/>
        <dbReference type="EC" id="6.1.1.16"/>
    </reaction>
</comment>
<feature type="binding site" evidence="12">
    <location>
        <position position="245"/>
    </location>
    <ligand>
        <name>Zn(2+)</name>
        <dbReference type="ChEBI" id="CHEBI:29105"/>
    </ligand>
</feature>
<dbReference type="InterPro" id="IPR032678">
    <property type="entry name" value="tRNA-synt_1_cat_dom"/>
</dbReference>
<evidence type="ECO:0000313" key="14">
    <source>
        <dbReference type="EMBL" id="OIR15694.1"/>
    </source>
</evidence>
<feature type="binding site" evidence="12">
    <location>
        <position position="28"/>
    </location>
    <ligand>
        <name>Zn(2+)</name>
        <dbReference type="ChEBI" id="CHEBI:29105"/>
    </ligand>
</feature>
<comment type="subcellular location">
    <subcellularLocation>
        <location evidence="1 12">Cytoplasm</location>
    </subcellularLocation>
</comment>
<keyword evidence="4 12" id="KW-0436">Ligase</keyword>
<evidence type="ECO:0000313" key="15">
    <source>
        <dbReference type="Proteomes" id="UP000183815"/>
    </source>
</evidence>
<dbReference type="AlphaFoldDB" id="A0A1J5TUC8"/>
<dbReference type="Proteomes" id="UP000183815">
    <property type="component" value="Unassembled WGS sequence"/>
</dbReference>
<sequence length="471" mass="53692">MLKIYNTATRQLENFTPLEDGKVKMYVCGLTVYNDMHLGHARTYVAFDVIRRWLIHSGYDVTFIQNHTDVDDKIIQKANEEGKSTADLANYYIDRTTEDMISLEIMEPDEMPKATEFIDSMISLISGLIEKNNAYVVEPAEGSSHSDVYFHVPSASEIFGTLTGQKIEDMEAGARVALDTRKQHPSDFVLWKGAKSDEPSWTSPWGEGRPGWHIECSAMSMHYLGEQFDLHGGGSDLKFPHHESEILQSESFTGVSPTVKYWMHTGFLAVSKEKMSKSLDNFLLVRDMLNDHSPQVLRFFLLNAHYRSLVDFDFDLLSESSSAYNRLSTTFSNYKNIRNSGSSEPSALFDSISTCRSKFNDAMDDDFNTREAISALFDFSRDVNKYEPSDLTEKSQLAVIDIFDELGGKVLGLFSYRNQSLSDEEIEDFISKRNSARENKDWSTSDQIRDDLLETGIELRDTPKGTRWRRL</sequence>
<evidence type="ECO:0000256" key="2">
    <source>
        <dbReference type="ARBA" id="ARBA00005594"/>
    </source>
</evidence>
<dbReference type="GO" id="GO:0008270">
    <property type="term" value="F:zinc ion binding"/>
    <property type="evidence" value="ECO:0007669"/>
    <property type="project" value="UniProtKB-UniRule"/>
</dbReference>
<keyword evidence="5 12" id="KW-0479">Metal-binding</keyword>
<dbReference type="Pfam" id="PF01406">
    <property type="entry name" value="tRNA-synt_1e"/>
    <property type="match status" value="1"/>
</dbReference>
<feature type="short sequence motif" description="'HIGH' region" evidence="12">
    <location>
        <begin position="30"/>
        <end position="40"/>
    </location>
</feature>
<keyword evidence="8 12" id="KW-0067">ATP-binding</keyword>
<dbReference type="Gene3D" id="3.40.50.620">
    <property type="entry name" value="HUPs"/>
    <property type="match status" value="1"/>
</dbReference>
<dbReference type="SUPFAM" id="SSF52374">
    <property type="entry name" value="Nucleotidylyl transferase"/>
    <property type="match status" value="1"/>
</dbReference>
<evidence type="ECO:0000256" key="1">
    <source>
        <dbReference type="ARBA" id="ARBA00004496"/>
    </source>
</evidence>
<comment type="cofactor">
    <cofactor evidence="12">
        <name>Zn(2+)</name>
        <dbReference type="ChEBI" id="CHEBI:29105"/>
    </cofactor>
    <text evidence="12">Binds 1 zinc ion per subunit.</text>
</comment>
<keyword evidence="6 12" id="KW-0547">Nucleotide-binding</keyword>
<proteinExistence type="inferred from homology"/>
<dbReference type="InterPro" id="IPR015803">
    <property type="entry name" value="Cys-tRNA-ligase"/>
</dbReference>
<dbReference type="PANTHER" id="PTHR10890:SF3">
    <property type="entry name" value="CYSTEINE--TRNA LIGASE, CYTOPLASMIC"/>
    <property type="match status" value="1"/>
</dbReference>
<keyword evidence="3 12" id="KW-0963">Cytoplasm</keyword>
<dbReference type="EC" id="6.1.1.16" evidence="12"/>